<reference evidence="1" key="1">
    <citation type="submission" date="2021-06" db="EMBL/GenBank/DDBJ databases">
        <authorList>
            <person name="Kallberg Y."/>
            <person name="Tangrot J."/>
            <person name="Rosling A."/>
        </authorList>
    </citation>
    <scope>NUCLEOTIDE SEQUENCE</scope>
    <source>
        <strain evidence="1">MA453B</strain>
    </source>
</reference>
<accession>A0A9N9EFR5</accession>
<dbReference type="Proteomes" id="UP000789405">
    <property type="component" value="Unassembled WGS sequence"/>
</dbReference>
<evidence type="ECO:0000313" key="1">
    <source>
        <dbReference type="EMBL" id="CAG8672050.1"/>
    </source>
</evidence>
<evidence type="ECO:0000313" key="2">
    <source>
        <dbReference type="Proteomes" id="UP000789405"/>
    </source>
</evidence>
<gene>
    <name evidence="1" type="ORF">DERYTH_LOCUS11299</name>
</gene>
<protein>
    <submittedName>
        <fullName evidence="1">28028_t:CDS:1</fullName>
    </submittedName>
</protein>
<sequence>MNWWRLEPCCHKGAIVLPPLFEFHDVLKLIFLRRHPLSNVFFDHICKYNGAMAFASPDTNNVPTFRQLYFMETANTQVSRSNNPINTNLNSVLQSLLDLIIRQEEHNLAIEQHCQLMEVAAIFVDSGDYDFSSHCLAMRPHSDQLRTIPVINGNCDPMSYLLLFPRDYLALAAVKRGTIVKRAIVLASSFPESPRAIQQSYQDAMAICRAFDIVGKVFKLKLDMLMEDLLINKIFGTIVA</sequence>
<dbReference type="EMBL" id="CAJVPY010006932">
    <property type="protein sequence ID" value="CAG8672050.1"/>
    <property type="molecule type" value="Genomic_DNA"/>
</dbReference>
<comment type="caution">
    <text evidence="1">The sequence shown here is derived from an EMBL/GenBank/DDBJ whole genome shotgun (WGS) entry which is preliminary data.</text>
</comment>
<dbReference type="OrthoDB" id="2446578at2759"/>
<organism evidence="1 2">
    <name type="scientific">Dentiscutata erythropus</name>
    <dbReference type="NCBI Taxonomy" id="1348616"/>
    <lineage>
        <taxon>Eukaryota</taxon>
        <taxon>Fungi</taxon>
        <taxon>Fungi incertae sedis</taxon>
        <taxon>Mucoromycota</taxon>
        <taxon>Glomeromycotina</taxon>
        <taxon>Glomeromycetes</taxon>
        <taxon>Diversisporales</taxon>
        <taxon>Gigasporaceae</taxon>
        <taxon>Dentiscutata</taxon>
    </lineage>
</organism>
<name>A0A9N9EFR5_9GLOM</name>
<dbReference type="AlphaFoldDB" id="A0A9N9EFR5"/>
<keyword evidence="2" id="KW-1185">Reference proteome</keyword>
<proteinExistence type="predicted"/>